<evidence type="ECO:0000256" key="7">
    <source>
        <dbReference type="ARBA" id="ARBA00022705"/>
    </source>
</evidence>
<evidence type="ECO:0000256" key="4">
    <source>
        <dbReference type="ARBA" id="ARBA00022490"/>
    </source>
</evidence>
<dbReference type="PANTHER" id="PTHR11076">
    <property type="entry name" value="DNA REPAIR POLYMERASE UMUC / TRANSFERASE FAMILY MEMBER"/>
    <property type="match status" value="1"/>
</dbReference>
<dbReference type="InterPro" id="IPR043128">
    <property type="entry name" value="Rev_trsase/Diguanyl_cyclase"/>
</dbReference>
<keyword evidence="6 16" id="KW-0548">Nucleotidyltransferase</keyword>
<evidence type="ECO:0000256" key="9">
    <source>
        <dbReference type="ARBA" id="ARBA00022763"/>
    </source>
</evidence>
<dbReference type="KEGG" id="mant:BHD05_13920"/>
<evidence type="ECO:0000256" key="10">
    <source>
        <dbReference type="ARBA" id="ARBA00022842"/>
    </source>
</evidence>
<dbReference type="InterPro" id="IPR053848">
    <property type="entry name" value="IMS_HHH_1"/>
</dbReference>
<dbReference type="OrthoDB" id="9808813at2"/>
<dbReference type="CDD" id="cd03586">
    <property type="entry name" value="PolY_Pol_IV_kappa"/>
    <property type="match status" value="1"/>
</dbReference>
<dbReference type="NCBIfam" id="NF003015">
    <property type="entry name" value="PRK03858.1"/>
    <property type="match status" value="1"/>
</dbReference>
<evidence type="ECO:0000259" key="17">
    <source>
        <dbReference type="PROSITE" id="PS50173"/>
    </source>
</evidence>
<dbReference type="InterPro" id="IPR043502">
    <property type="entry name" value="DNA/RNA_pol_sf"/>
</dbReference>
<dbReference type="InterPro" id="IPR036775">
    <property type="entry name" value="DNA_pol_Y-fam_lit_finger_sf"/>
</dbReference>
<comment type="subcellular location">
    <subcellularLocation>
        <location evidence="1 16">Cytoplasm</location>
    </subcellularLocation>
</comment>
<gene>
    <name evidence="16" type="primary">dinB</name>
    <name evidence="18" type="ORF">BHD05_13920</name>
</gene>
<evidence type="ECO:0000256" key="8">
    <source>
        <dbReference type="ARBA" id="ARBA00022723"/>
    </source>
</evidence>
<evidence type="ECO:0000256" key="5">
    <source>
        <dbReference type="ARBA" id="ARBA00022679"/>
    </source>
</evidence>
<keyword evidence="13 16" id="KW-0234">DNA repair</keyword>
<dbReference type="GO" id="GO:0006261">
    <property type="term" value="P:DNA-templated DNA replication"/>
    <property type="evidence" value="ECO:0007669"/>
    <property type="project" value="UniProtKB-UniRule"/>
</dbReference>
<dbReference type="EC" id="2.7.7.7" evidence="16"/>
<comment type="function">
    <text evidence="14 16">Poorly processive, error-prone DNA polymerase involved in untargeted mutagenesis. Copies undamaged DNA at stalled replication forks, which arise in vivo from mismatched or misaligned primer ends. These misaligned primers can be extended by PolIV. Exhibits no 3'-5' exonuclease (proofreading) activity. May be involved in translesional synthesis, in conjunction with the beta clamp from PolIII.</text>
</comment>
<feature type="binding site" evidence="16">
    <location>
        <position position="121"/>
    </location>
    <ligand>
        <name>Mg(2+)</name>
        <dbReference type="ChEBI" id="CHEBI:18420"/>
    </ligand>
</feature>
<evidence type="ECO:0000256" key="12">
    <source>
        <dbReference type="ARBA" id="ARBA00023125"/>
    </source>
</evidence>
<dbReference type="SUPFAM" id="SSF56672">
    <property type="entry name" value="DNA/RNA polymerases"/>
    <property type="match status" value="1"/>
</dbReference>
<dbReference type="AlphaFoldDB" id="A0A7L5AN64"/>
<feature type="site" description="Substrate discrimination" evidence="16">
    <location>
        <position position="32"/>
    </location>
</feature>
<evidence type="ECO:0000256" key="3">
    <source>
        <dbReference type="ARBA" id="ARBA00022457"/>
    </source>
</evidence>
<feature type="binding site" evidence="16">
    <location>
        <position position="27"/>
    </location>
    <ligand>
        <name>Mg(2+)</name>
        <dbReference type="ChEBI" id="CHEBI:18420"/>
    </ligand>
</feature>
<keyword evidence="19" id="KW-1185">Reference proteome</keyword>
<dbReference type="InterPro" id="IPR022880">
    <property type="entry name" value="DNApol_IV"/>
</dbReference>
<dbReference type="GO" id="GO:0005829">
    <property type="term" value="C:cytosol"/>
    <property type="evidence" value="ECO:0007669"/>
    <property type="project" value="TreeGrafter"/>
</dbReference>
<evidence type="ECO:0000256" key="16">
    <source>
        <dbReference type="HAMAP-Rule" id="MF_01113"/>
    </source>
</evidence>
<keyword evidence="9 16" id="KW-0227">DNA damage</keyword>
<dbReference type="EMBL" id="CP017146">
    <property type="protein sequence ID" value="QHO70581.1"/>
    <property type="molecule type" value="Genomic_DNA"/>
</dbReference>
<name>A0A7L5AN64_9MICO</name>
<dbReference type="Gene3D" id="3.30.1490.100">
    <property type="entry name" value="DNA polymerase, Y-family, little finger domain"/>
    <property type="match status" value="1"/>
</dbReference>
<dbReference type="PANTHER" id="PTHR11076:SF33">
    <property type="entry name" value="DNA POLYMERASE KAPPA"/>
    <property type="match status" value="1"/>
</dbReference>
<feature type="domain" description="UmuC" evidence="17">
    <location>
        <begin position="23"/>
        <end position="203"/>
    </location>
</feature>
<protein>
    <recommendedName>
        <fullName evidence="16">DNA polymerase IV</fullName>
        <shortName evidence="16">Pol IV</shortName>
        <ecNumber evidence="16">2.7.7.7</ecNumber>
    </recommendedName>
</protein>
<feature type="active site" evidence="16">
    <location>
        <position position="122"/>
    </location>
</feature>
<dbReference type="Gene3D" id="1.10.150.20">
    <property type="entry name" value="5' to 3' exonuclease, C-terminal subdomain"/>
    <property type="match status" value="1"/>
</dbReference>
<dbReference type="Proteomes" id="UP000464507">
    <property type="component" value="Chromosome"/>
</dbReference>
<dbReference type="GO" id="GO:0009432">
    <property type="term" value="P:SOS response"/>
    <property type="evidence" value="ECO:0007669"/>
    <property type="project" value="TreeGrafter"/>
</dbReference>
<dbReference type="PROSITE" id="PS50173">
    <property type="entry name" value="UMUC"/>
    <property type="match status" value="1"/>
</dbReference>
<keyword evidence="5 16" id="KW-0808">Transferase</keyword>
<dbReference type="Pfam" id="PF11799">
    <property type="entry name" value="IMS_C"/>
    <property type="match status" value="1"/>
</dbReference>
<dbReference type="GO" id="GO:0003684">
    <property type="term" value="F:damaged DNA binding"/>
    <property type="evidence" value="ECO:0007669"/>
    <property type="project" value="InterPro"/>
</dbReference>
<dbReference type="NCBIfam" id="NF002677">
    <property type="entry name" value="PRK02406.1"/>
    <property type="match status" value="1"/>
</dbReference>
<comment type="catalytic activity">
    <reaction evidence="15 16">
        <text>DNA(n) + a 2'-deoxyribonucleoside 5'-triphosphate = DNA(n+1) + diphosphate</text>
        <dbReference type="Rhea" id="RHEA:22508"/>
        <dbReference type="Rhea" id="RHEA-COMP:17339"/>
        <dbReference type="Rhea" id="RHEA-COMP:17340"/>
        <dbReference type="ChEBI" id="CHEBI:33019"/>
        <dbReference type="ChEBI" id="CHEBI:61560"/>
        <dbReference type="ChEBI" id="CHEBI:173112"/>
        <dbReference type="EC" id="2.7.7.7"/>
    </reaction>
</comment>
<dbReference type="RefSeq" id="WP_161886967.1">
    <property type="nucleotide sequence ID" value="NZ_CP017146.1"/>
</dbReference>
<dbReference type="InterPro" id="IPR050116">
    <property type="entry name" value="DNA_polymerase-Y"/>
</dbReference>
<organism evidence="18 19">
    <name type="scientific">Marisediminicola antarctica</name>
    <dbReference type="NCBI Taxonomy" id="674079"/>
    <lineage>
        <taxon>Bacteria</taxon>
        <taxon>Bacillati</taxon>
        <taxon>Actinomycetota</taxon>
        <taxon>Actinomycetes</taxon>
        <taxon>Micrococcales</taxon>
        <taxon>Microbacteriaceae</taxon>
        <taxon>Marisediminicola</taxon>
    </lineage>
</organism>
<evidence type="ECO:0000256" key="6">
    <source>
        <dbReference type="ARBA" id="ARBA00022695"/>
    </source>
</evidence>
<keyword evidence="3 16" id="KW-0515">Mutator protein</keyword>
<dbReference type="HAMAP" id="MF_01113">
    <property type="entry name" value="DNApol_IV"/>
    <property type="match status" value="1"/>
</dbReference>
<reference evidence="18 19" key="1">
    <citation type="submission" date="2016-09" db="EMBL/GenBank/DDBJ databases">
        <title>Complete genome sequence of microbes from the polar regions.</title>
        <authorList>
            <person name="Liao L."/>
            <person name="Chen B."/>
        </authorList>
    </citation>
    <scope>NUCLEOTIDE SEQUENCE [LARGE SCALE GENOMIC DNA]</scope>
    <source>
        <strain evidence="18 19">ZS314</strain>
    </source>
</reference>
<dbReference type="GO" id="GO:0006281">
    <property type="term" value="P:DNA repair"/>
    <property type="evidence" value="ECO:0007669"/>
    <property type="project" value="UniProtKB-UniRule"/>
</dbReference>
<evidence type="ECO:0000256" key="15">
    <source>
        <dbReference type="ARBA" id="ARBA00049244"/>
    </source>
</evidence>
<sequence>MSRQDGSDRQVSAESVDSSTATILHVDLDAFFASVELLDRPDLVDKPVVVSGSSSRSVVTAANYPARKFGVRSAIPLSQALRLCPHAIVLEPHREKYAAYSNQVMAIFDDMTPIVERLGIDEAFLDVAGARGLLGSPAEIGRLIRRRVQEETRLTCSVGAASTKFIAKLASGRAKPDGLLVVPAEETLQFLHPLPVGALWGVGQTTEETLIKRGLRTIGDIAATPLANLQRAVGDAAGHKLHDLANGIDPRRVTPDVAEKSIGHEVTFEVDMSDAELLRRELLRQADAVAVRLRRGGWVARTVVLKLRYSDFTTITRSRTIAEPTDLGRRIYEEVRGIYDAVGAHGTVRLIGVRVEQLTPAGGQAASLWDEDETWRDTERAVDGVAERFGRGSLLPASLLGPATHLLGRGKLGDARQRRRSDD</sequence>
<dbReference type="InterPro" id="IPR001126">
    <property type="entry name" value="UmuC"/>
</dbReference>
<evidence type="ECO:0000256" key="2">
    <source>
        <dbReference type="ARBA" id="ARBA00010945"/>
    </source>
</evidence>
<keyword evidence="10 16" id="KW-0460">Magnesium</keyword>
<dbReference type="GO" id="GO:0042276">
    <property type="term" value="P:error-prone translesion synthesis"/>
    <property type="evidence" value="ECO:0007669"/>
    <property type="project" value="TreeGrafter"/>
</dbReference>
<accession>A0A7L5AN64</accession>
<dbReference type="SUPFAM" id="SSF100879">
    <property type="entry name" value="Lesion bypass DNA polymerase (Y-family), little finger domain"/>
    <property type="match status" value="1"/>
</dbReference>
<proteinExistence type="inferred from homology"/>
<dbReference type="InterPro" id="IPR017961">
    <property type="entry name" value="DNA_pol_Y-fam_little_finger"/>
</dbReference>
<evidence type="ECO:0000256" key="14">
    <source>
        <dbReference type="ARBA" id="ARBA00025589"/>
    </source>
</evidence>
<evidence type="ECO:0000256" key="11">
    <source>
        <dbReference type="ARBA" id="ARBA00022932"/>
    </source>
</evidence>
<comment type="similarity">
    <text evidence="2 16">Belongs to the DNA polymerase type-Y family.</text>
</comment>
<keyword evidence="12 16" id="KW-0238">DNA-binding</keyword>
<evidence type="ECO:0000313" key="18">
    <source>
        <dbReference type="EMBL" id="QHO70581.1"/>
    </source>
</evidence>
<dbReference type="Pfam" id="PF21999">
    <property type="entry name" value="IMS_HHH_1"/>
    <property type="match status" value="1"/>
</dbReference>
<evidence type="ECO:0000313" key="19">
    <source>
        <dbReference type="Proteomes" id="UP000464507"/>
    </source>
</evidence>
<comment type="subunit">
    <text evidence="16">Monomer.</text>
</comment>
<dbReference type="Pfam" id="PF00817">
    <property type="entry name" value="IMS"/>
    <property type="match status" value="1"/>
</dbReference>
<dbReference type="Gene3D" id="3.40.1170.60">
    <property type="match status" value="1"/>
</dbReference>
<dbReference type="GO" id="GO:0000287">
    <property type="term" value="F:magnesium ion binding"/>
    <property type="evidence" value="ECO:0007669"/>
    <property type="project" value="UniProtKB-UniRule"/>
</dbReference>
<dbReference type="FunFam" id="3.30.1490.100:FF:000004">
    <property type="entry name" value="DNA polymerase IV"/>
    <property type="match status" value="1"/>
</dbReference>
<evidence type="ECO:0000256" key="1">
    <source>
        <dbReference type="ARBA" id="ARBA00004496"/>
    </source>
</evidence>
<comment type="cofactor">
    <cofactor evidence="16">
        <name>Mg(2+)</name>
        <dbReference type="ChEBI" id="CHEBI:18420"/>
    </cofactor>
    <text evidence="16">Binds 2 magnesium ions per subunit.</text>
</comment>
<dbReference type="GO" id="GO:0003887">
    <property type="term" value="F:DNA-directed DNA polymerase activity"/>
    <property type="evidence" value="ECO:0007669"/>
    <property type="project" value="UniProtKB-UniRule"/>
</dbReference>
<keyword evidence="8 16" id="KW-0479">Metal-binding</keyword>
<dbReference type="Gene3D" id="3.30.70.270">
    <property type="match status" value="1"/>
</dbReference>
<keyword evidence="7 16" id="KW-0235">DNA replication</keyword>
<evidence type="ECO:0000256" key="13">
    <source>
        <dbReference type="ARBA" id="ARBA00023204"/>
    </source>
</evidence>
<keyword evidence="11 16" id="KW-0239">DNA-directed DNA polymerase</keyword>
<keyword evidence="4 16" id="KW-0963">Cytoplasm</keyword>